<protein>
    <recommendedName>
        <fullName evidence="1">SPRY domain-containing protein</fullName>
    </recommendedName>
</protein>
<feature type="domain" description="SPRY" evidence="1">
    <location>
        <begin position="314"/>
        <end position="415"/>
    </location>
</feature>
<dbReference type="InterPro" id="IPR013320">
    <property type="entry name" value="ConA-like_dom_sf"/>
</dbReference>
<dbReference type="Gene3D" id="2.60.120.920">
    <property type="match status" value="1"/>
</dbReference>
<dbReference type="SUPFAM" id="SSF49899">
    <property type="entry name" value="Concanavalin A-like lectins/glucanases"/>
    <property type="match status" value="1"/>
</dbReference>
<dbReference type="Proteomes" id="UP001281761">
    <property type="component" value="Unassembled WGS sequence"/>
</dbReference>
<evidence type="ECO:0000259" key="1">
    <source>
        <dbReference type="Pfam" id="PF00622"/>
    </source>
</evidence>
<reference evidence="2 3" key="1">
    <citation type="journal article" date="2022" name="bioRxiv">
        <title>Genomics of Preaxostyla Flagellates Illuminates Evolutionary Transitions and the Path Towards Mitochondrial Loss.</title>
        <authorList>
            <person name="Novak L.V.F."/>
            <person name="Treitli S.C."/>
            <person name="Pyrih J."/>
            <person name="Halakuc P."/>
            <person name="Pipaliya S.V."/>
            <person name="Vacek V."/>
            <person name="Brzon O."/>
            <person name="Soukal P."/>
            <person name="Eme L."/>
            <person name="Dacks J.B."/>
            <person name="Karnkowska A."/>
            <person name="Elias M."/>
            <person name="Hampl V."/>
        </authorList>
    </citation>
    <scope>NUCLEOTIDE SEQUENCE [LARGE SCALE GENOMIC DNA]</scope>
    <source>
        <strain evidence="2">NAU3</strain>
        <tissue evidence="2">Gut</tissue>
    </source>
</reference>
<sequence length="440" mass="50267">MQSISGSHRMQSTIASLTQDSAKVRLEAIQILSYLRVQELQQLRELCEAGFFINILDALAQGHNTEFYKITETLLYRMQTIEPLRSNTSPYLAVLYPLYHLIDHPHEFVRLAILDAFISLFPLETEQNKHTSSRSSLSIMSSQAYPSRPALRNALFRCGLSTKIRSYLLNDEESRLNERMKAVLLVEAIAPIAEQPIMDLLRTIMVDRVPSITSSPLQKEMARVLVEVWHLNNFAVFFDSSIVDLEEEEEEEMDSDEEDMIGYATLSPRTNSWVDFRNRTISNKIVDGITYTTVLLEPHINEGIFRLTLKFLNTADKLAIGVIDSSRRIPADYFLGTSSQSACYHSTGSCYQNARMIKGNKNWGVGDKVSIEIDMDAHRLIFLLNMNPQPIFFHKLPSVVRIGFTFWRWGSDCQIISFHRLQTSSHSILPKGHIAEPWCV</sequence>
<organism evidence="2 3">
    <name type="scientific">Blattamonas nauphoetae</name>
    <dbReference type="NCBI Taxonomy" id="2049346"/>
    <lineage>
        <taxon>Eukaryota</taxon>
        <taxon>Metamonada</taxon>
        <taxon>Preaxostyla</taxon>
        <taxon>Oxymonadida</taxon>
        <taxon>Blattamonas</taxon>
    </lineage>
</organism>
<gene>
    <name evidence="2" type="ORF">BLNAU_16630</name>
</gene>
<evidence type="ECO:0000313" key="2">
    <source>
        <dbReference type="EMBL" id="KAK2948465.1"/>
    </source>
</evidence>
<dbReference type="Pfam" id="PF00622">
    <property type="entry name" value="SPRY"/>
    <property type="match status" value="1"/>
</dbReference>
<accession>A0ABQ9XB60</accession>
<dbReference type="InterPro" id="IPR016024">
    <property type="entry name" value="ARM-type_fold"/>
</dbReference>
<proteinExistence type="predicted"/>
<keyword evidence="3" id="KW-1185">Reference proteome</keyword>
<dbReference type="EMBL" id="JARBJD010000176">
    <property type="protein sequence ID" value="KAK2948465.1"/>
    <property type="molecule type" value="Genomic_DNA"/>
</dbReference>
<dbReference type="InterPro" id="IPR003877">
    <property type="entry name" value="SPRY_dom"/>
</dbReference>
<comment type="caution">
    <text evidence="2">The sequence shown here is derived from an EMBL/GenBank/DDBJ whole genome shotgun (WGS) entry which is preliminary data.</text>
</comment>
<dbReference type="InterPro" id="IPR043136">
    <property type="entry name" value="B30.2/SPRY_sf"/>
</dbReference>
<evidence type="ECO:0000313" key="3">
    <source>
        <dbReference type="Proteomes" id="UP001281761"/>
    </source>
</evidence>
<name>A0ABQ9XB60_9EUKA</name>
<dbReference type="SUPFAM" id="SSF48371">
    <property type="entry name" value="ARM repeat"/>
    <property type="match status" value="1"/>
</dbReference>